<comment type="caution">
    <text evidence="1">The sequence shown here is derived from an EMBL/GenBank/DDBJ whole genome shotgun (WGS) entry which is preliminary data.</text>
</comment>
<dbReference type="EMBL" id="JACIJC010000001">
    <property type="protein sequence ID" value="MBB5684278.1"/>
    <property type="molecule type" value="Genomic_DNA"/>
</dbReference>
<organism evidence="1 2">
    <name type="scientific">Sphingobium boeckii</name>
    <dbReference type="NCBI Taxonomy" id="1082345"/>
    <lineage>
        <taxon>Bacteria</taxon>
        <taxon>Pseudomonadati</taxon>
        <taxon>Pseudomonadota</taxon>
        <taxon>Alphaproteobacteria</taxon>
        <taxon>Sphingomonadales</taxon>
        <taxon>Sphingomonadaceae</taxon>
        <taxon>Sphingobium</taxon>
    </lineage>
</organism>
<proteinExistence type="predicted"/>
<dbReference type="RefSeq" id="WP_184014517.1">
    <property type="nucleotide sequence ID" value="NZ_JACIJC010000001.1"/>
</dbReference>
<name>A0A7W9AEP5_9SPHN</name>
<reference evidence="1 2" key="1">
    <citation type="submission" date="2020-08" db="EMBL/GenBank/DDBJ databases">
        <title>Genomic Encyclopedia of Type Strains, Phase IV (KMG-IV): sequencing the most valuable type-strain genomes for metagenomic binning, comparative biology and taxonomic classification.</title>
        <authorList>
            <person name="Goeker M."/>
        </authorList>
    </citation>
    <scope>NUCLEOTIDE SEQUENCE [LARGE SCALE GENOMIC DNA]</scope>
    <source>
        <strain evidence="1 2">DSM 25079</strain>
    </source>
</reference>
<sequence length="60" mass="6458">MSALCPPLNLLADNAIGTLAREDSAAAVQYVRCQAKHWGAVAAYEALRQTMIRANAEDVK</sequence>
<keyword evidence="2" id="KW-1185">Reference proteome</keyword>
<dbReference type="Proteomes" id="UP000549617">
    <property type="component" value="Unassembled WGS sequence"/>
</dbReference>
<evidence type="ECO:0000313" key="1">
    <source>
        <dbReference type="EMBL" id="MBB5684278.1"/>
    </source>
</evidence>
<gene>
    <name evidence="1" type="ORF">FHS49_000269</name>
</gene>
<accession>A0A7W9AEP5</accession>
<dbReference type="AlphaFoldDB" id="A0A7W9AEP5"/>
<evidence type="ECO:0000313" key="2">
    <source>
        <dbReference type="Proteomes" id="UP000549617"/>
    </source>
</evidence>
<protein>
    <submittedName>
        <fullName evidence="1">Uncharacterized protein</fullName>
    </submittedName>
</protein>